<dbReference type="PANTHER" id="PTHR11552:SF217">
    <property type="entry name" value="GLUCOSE DEHYDROGENASE [FAD, QUINONE]"/>
    <property type="match status" value="1"/>
</dbReference>
<evidence type="ECO:0000259" key="3">
    <source>
        <dbReference type="PROSITE" id="PS00624"/>
    </source>
</evidence>
<keyword evidence="2" id="KW-0285">Flavoprotein</keyword>
<dbReference type="InterPro" id="IPR007867">
    <property type="entry name" value="GMC_OxRtase_C"/>
</dbReference>
<evidence type="ECO:0000256" key="2">
    <source>
        <dbReference type="PIRSR" id="PIRSR000137-2"/>
    </source>
</evidence>
<dbReference type="PANTHER" id="PTHR11552">
    <property type="entry name" value="GLUCOSE-METHANOL-CHOLINE GMC OXIDOREDUCTASE"/>
    <property type="match status" value="1"/>
</dbReference>
<dbReference type="AlphaFoldDB" id="A0AAN9ZBL2"/>
<dbReference type="PROSITE" id="PS00624">
    <property type="entry name" value="GMC_OXRED_2"/>
    <property type="match status" value="1"/>
</dbReference>
<evidence type="ECO:0000313" key="5">
    <source>
        <dbReference type="Proteomes" id="UP001378592"/>
    </source>
</evidence>
<dbReference type="GO" id="GO:0016614">
    <property type="term" value="F:oxidoreductase activity, acting on CH-OH group of donors"/>
    <property type="evidence" value="ECO:0007669"/>
    <property type="project" value="InterPro"/>
</dbReference>
<dbReference type="InterPro" id="IPR036188">
    <property type="entry name" value="FAD/NAD-bd_sf"/>
</dbReference>
<reference evidence="4 5" key="1">
    <citation type="submission" date="2024-03" db="EMBL/GenBank/DDBJ databases">
        <title>The genome assembly and annotation of the cricket Gryllus longicercus Weissman &amp; Gray.</title>
        <authorList>
            <person name="Szrajer S."/>
            <person name="Gray D."/>
            <person name="Ylla G."/>
        </authorList>
    </citation>
    <scope>NUCLEOTIDE SEQUENCE [LARGE SCALE GENOMIC DNA]</scope>
    <source>
        <strain evidence="4">DAG 2021-001</strain>
        <tissue evidence="4">Whole body minus gut</tissue>
    </source>
</reference>
<dbReference type="Proteomes" id="UP001378592">
    <property type="component" value="Unassembled WGS sequence"/>
</dbReference>
<feature type="domain" description="Glucose-methanol-choline oxidoreductase N-terminal" evidence="3">
    <location>
        <begin position="317"/>
        <end position="331"/>
    </location>
</feature>
<evidence type="ECO:0000256" key="1">
    <source>
        <dbReference type="ARBA" id="ARBA00010790"/>
    </source>
</evidence>
<dbReference type="InterPro" id="IPR000172">
    <property type="entry name" value="GMC_OxRdtase_N"/>
</dbReference>
<name>A0AAN9ZBL2_9ORTH</name>
<dbReference type="SUPFAM" id="SSF54373">
    <property type="entry name" value="FAD-linked reductases, C-terminal domain"/>
    <property type="match status" value="1"/>
</dbReference>
<dbReference type="Gene3D" id="3.50.50.60">
    <property type="entry name" value="FAD/NAD(P)-binding domain"/>
    <property type="match status" value="1"/>
</dbReference>
<gene>
    <name evidence="4" type="ORF">R5R35_000891</name>
</gene>
<dbReference type="EMBL" id="JAZDUA010000077">
    <property type="protein sequence ID" value="KAK7869279.1"/>
    <property type="molecule type" value="Genomic_DNA"/>
</dbReference>
<feature type="binding site" evidence="2">
    <location>
        <position position="279"/>
    </location>
    <ligand>
        <name>FAD</name>
        <dbReference type="ChEBI" id="CHEBI:57692"/>
    </ligand>
</feature>
<organism evidence="4 5">
    <name type="scientific">Gryllus longicercus</name>
    <dbReference type="NCBI Taxonomy" id="2509291"/>
    <lineage>
        <taxon>Eukaryota</taxon>
        <taxon>Metazoa</taxon>
        <taxon>Ecdysozoa</taxon>
        <taxon>Arthropoda</taxon>
        <taxon>Hexapoda</taxon>
        <taxon>Insecta</taxon>
        <taxon>Pterygota</taxon>
        <taxon>Neoptera</taxon>
        <taxon>Polyneoptera</taxon>
        <taxon>Orthoptera</taxon>
        <taxon>Ensifera</taxon>
        <taxon>Gryllidea</taxon>
        <taxon>Grylloidea</taxon>
        <taxon>Gryllidae</taxon>
        <taxon>Gryllinae</taxon>
        <taxon>Gryllus</taxon>
    </lineage>
</organism>
<dbReference type="SUPFAM" id="SSF51905">
    <property type="entry name" value="FAD/NAD(P)-binding domain"/>
    <property type="match status" value="1"/>
</dbReference>
<accession>A0AAN9ZBL2</accession>
<comment type="cofactor">
    <cofactor evidence="2">
        <name>FAD</name>
        <dbReference type="ChEBI" id="CHEBI:57692"/>
    </cofactor>
</comment>
<dbReference type="Pfam" id="PF00732">
    <property type="entry name" value="GMC_oxred_N"/>
    <property type="match status" value="1"/>
</dbReference>
<feature type="binding site" evidence="2">
    <location>
        <position position="146"/>
    </location>
    <ligand>
        <name>FAD</name>
        <dbReference type="ChEBI" id="CHEBI:57692"/>
    </ligand>
</feature>
<dbReference type="Gene3D" id="3.30.560.10">
    <property type="entry name" value="Glucose Oxidase, domain 3"/>
    <property type="match status" value="1"/>
</dbReference>
<dbReference type="Pfam" id="PF05199">
    <property type="entry name" value="GMC_oxred_C"/>
    <property type="match status" value="1"/>
</dbReference>
<dbReference type="GO" id="GO:0050660">
    <property type="term" value="F:flavin adenine dinucleotide binding"/>
    <property type="evidence" value="ECO:0007669"/>
    <property type="project" value="InterPro"/>
</dbReference>
<keyword evidence="2" id="KW-0274">FAD</keyword>
<proteinExistence type="inferred from homology"/>
<protein>
    <recommendedName>
        <fullName evidence="3">Glucose-methanol-choline oxidoreductase N-terminal domain-containing protein</fullName>
    </recommendedName>
</protein>
<dbReference type="PIRSF" id="PIRSF000137">
    <property type="entry name" value="Alcohol_oxidase"/>
    <property type="match status" value="1"/>
</dbReference>
<evidence type="ECO:0000313" key="4">
    <source>
        <dbReference type="EMBL" id="KAK7869279.1"/>
    </source>
</evidence>
<dbReference type="InterPro" id="IPR012132">
    <property type="entry name" value="GMC_OxRdtase"/>
</dbReference>
<sequence length="613" mass="65868">MVGECCTDCVFQDTEFLQNTCGASFALFMGLVQFLLRSQCDIAEPCTRLGRDAGLLQPDAEFDFVVVGAGVAGPVVAARLSENPHWSVLLLEAGPEEPTATQVPGFAVSAVGTVLDWNYTTVPQEGACLASDGVCNWPRGRMVSGTGGMQGMMYTRGHRSIFDSWAAAGNEGWGYDDVLPFFKMAEHNLDVDELDTELHGFQGPLTVSHFPDHPAMAESVVQAGVELGYRDGDLNGFNQTGINVAQMMVQDGLRGSTSRLYLRPASRRENLHLAVNAHVSKIVIDPDTGRATGVEYLLPNGEARRVRARKEVVLSAGAVASPQLLLLSGVGPAEELRAVGVPVVLDLPGVGRNLHNHVSVGVGFWADDADRETLTLESLAQYLRTHDGPLSSTGLTQVTGFLRSKYAPTDVPDLQVFFDGYNAACSATGLPDECSDGSVGGCSTRRYIYARPTNILPRSVGALRLASADPLAQPLIDPRYLSEQRDVDVLVDGLKLMVELTRTAALQKWGFELDTTPRAGCEAEEFASDAYWACVVRRHTGPENHQAGSCRMGPAGDAGAVVDPRLRVHGLPNVRVVDASVFPYVPNANPIASIVAAAEKAAYMIREDWHGVY</sequence>
<keyword evidence="5" id="KW-1185">Reference proteome</keyword>
<comment type="similarity">
    <text evidence="1">Belongs to the GMC oxidoreductase family.</text>
</comment>
<comment type="caution">
    <text evidence="4">The sequence shown here is derived from an EMBL/GenBank/DDBJ whole genome shotgun (WGS) entry which is preliminary data.</text>
</comment>